<feature type="domain" description="Bro-N" evidence="1">
    <location>
        <begin position="1"/>
        <end position="105"/>
    </location>
</feature>
<organism evidence="2">
    <name type="scientific">Siphoviridae sp. ct4Am4</name>
    <dbReference type="NCBI Taxonomy" id="2826287"/>
    <lineage>
        <taxon>Viruses</taxon>
        <taxon>Duplodnaviria</taxon>
        <taxon>Heunggongvirae</taxon>
        <taxon>Uroviricota</taxon>
        <taxon>Caudoviricetes</taxon>
    </lineage>
</organism>
<proteinExistence type="predicted"/>
<dbReference type="InterPro" id="IPR003497">
    <property type="entry name" value="BRO_N_domain"/>
</dbReference>
<evidence type="ECO:0000259" key="1">
    <source>
        <dbReference type="PROSITE" id="PS51750"/>
    </source>
</evidence>
<accession>A0A8S5R134</accession>
<dbReference type="Pfam" id="PF02498">
    <property type="entry name" value="Bro-N"/>
    <property type="match status" value="1"/>
</dbReference>
<sequence length="269" mass="30185">MNDVTIFRKDEFGTVRVLEEDGRTLFCGSDVAKALGYSNAPDALNRHCRSIVKRDTATVQGNVASMAFIPEGDVYRLITHSKLPEAEKFESWVFDEVIPSIRKTGGYIAGQETMDDDQLLANALMVAQRKIAERNKQLEAVNAKIQADAPKVLFAETVEKAEGDILVRQLAKLMVQRGYDIGEKRLYDLLRRDGFMIKANSKDRNTPTQRSVDMGLMRSIERTVSSAGKTFISSTTVITPKGQIYFLNKYAPEKPEKKRPPVQETMTLC</sequence>
<dbReference type="InterPro" id="IPR005039">
    <property type="entry name" value="Ant_C"/>
</dbReference>
<dbReference type="Pfam" id="PF03374">
    <property type="entry name" value="ANT"/>
    <property type="match status" value="1"/>
</dbReference>
<dbReference type="PANTHER" id="PTHR36180:SF2">
    <property type="entry name" value="BRO FAMILY PROTEIN"/>
    <property type="match status" value="1"/>
</dbReference>
<dbReference type="SMART" id="SM01040">
    <property type="entry name" value="Bro-N"/>
    <property type="match status" value="1"/>
</dbReference>
<reference evidence="2" key="1">
    <citation type="journal article" date="2021" name="Proc. Natl. Acad. Sci. U.S.A.">
        <title>A Catalog of Tens of Thousands of Viruses from Human Metagenomes Reveals Hidden Associations with Chronic Diseases.</title>
        <authorList>
            <person name="Tisza M.J."/>
            <person name="Buck C.B."/>
        </authorList>
    </citation>
    <scope>NUCLEOTIDE SEQUENCE</scope>
    <source>
        <strain evidence="2">Ct4Am4</strain>
    </source>
</reference>
<dbReference type="PANTHER" id="PTHR36180">
    <property type="entry name" value="DNA-BINDING PROTEIN-RELATED-RELATED"/>
    <property type="match status" value="1"/>
</dbReference>
<dbReference type="EMBL" id="BK015792">
    <property type="protein sequence ID" value="DAE25056.1"/>
    <property type="molecule type" value="Genomic_DNA"/>
</dbReference>
<evidence type="ECO:0000313" key="2">
    <source>
        <dbReference type="EMBL" id="DAE25056.1"/>
    </source>
</evidence>
<protein>
    <submittedName>
        <fullName evidence="2">Repressor domain protein</fullName>
    </submittedName>
</protein>
<dbReference type="GO" id="GO:0003677">
    <property type="term" value="F:DNA binding"/>
    <property type="evidence" value="ECO:0007669"/>
    <property type="project" value="InterPro"/>
</dbReference>
<name>A0A8S5R134_9CAUD</name>
<dbReference type="PROSITE" id="PS51750">
    <property type="entry name" value="BRO_N"/>
    <property type="match status" value="1"/>
</dbReference>